<reference evidence="2 4" key="3">
    <citation type="submission" date="2018-02" db="EMBL/GenBank/DDBJ databases">
        <title>Draft genome sequences of four Parasaccharibacter apium strains isolated from honey bees.</title>
        <authorList>
            <person name="Corby-Harris V.L."/>
            <person name="Anderson K.E."/>
        </authorList>
    </citation>
    <scope>NUCLEOTIDE SEQUENCE [LARGE SCALE GENOMIC DNA]</scope>
    <source>
        <strain evidence="2 4">B8</strain>
    </source>
</reference>
<dbReference type="Proteomes" id="UP000237218">
    <property type="component" value="Unassembled WGS sequence"/>
</dbReference>
<dbReference type="RefSeq" id="WP_043558241.1">
    <property type="nucleotide sequence ID" value="NZ_CBLY010000002.1"/>
</dbReference>
<dbReference type="EMBL" id="LMYI01000004">
    <property type="protein sequence ID" value="POS63934.1"/>
    <property type="molecule type" value="Genomic_DNA"/>
</dbReference>
<evidence type="ECO:0000313" key="4">
    <source>
        <dbReference type="Proteomes" id="UP000237218"/>
    </source>
</evidence>
<organism evidence="1 3">
    <name type="scientific">Parasaccharibacter apium</name>
    <dbReference type="NCBI Taxonomy" id="1510841"/>
    <lineage>
        <taxon>Bacteria</taxon>
        <taxon>Pseudomonadati</taxon>
        <taxon>Pseudomonadota</taxon>
        <taxon>Alphaproteobacteria</taxon>
        <taxon>Acetobacterales</taxon>
        <taxon>Acetobacteraceae</taxon>
        <taxon>Parasaccharibacter</taxon>
    </lineage>
</organism>
<evidence type="ECO:0000313" key="2">
    <source>
        <dbReference type="EMBL" id="POS63934.1"/>
    </source>
</evidence>
<dbReference type="EMBL" id="CBLY010000002">
    <property type="protein sequence ID" value="CDG33088.1"/>
    <property type="molecule type" value="Genomic_DNA"/>
</dbReference>
<sequence>MAGREQGANLIGVIAETARGAVFQPHGHVAGPARRFLAGYHESAGLVGMGVQMLPVLLEGQWPFPGTGGLGQEKRCLVGQGDGSGNDSVYDSILRHHPPLVREVDEIVISFIPASMFQRCSIGEALNIGRLAACFDLASWFVDTLPGQTSSGFYELTKLDVKALSLGVWVNVLVTWLYGMDVLSARALQKMRLAICGIVMENLALLKLGPSAPACSSTAVLPKKCLVEAYMGLYPGMMGRVARMLAFCPEEHILKTAGCPERVCRDVLSRSLDFFQSKQAV</sequence>
<evidence type="ECO:0000313" key="3">
    <source>
        <dbReference type="Proteomes" id="UP000027590"/>
    </source>
</evidence>
<dbReference type="Proteomes" id="UP000027590">
    <property type="component" value="Unassembled WGS sequence"/>
</dbReference>
<comment type="caution">
    <text evidence="1">The sequence shown here is derived from an EMBL/GenBank/DDBJ whole genome shotgun (WGS) entry which is preliminary data.</text>
</comment>
<dbReference type="AlphaFoldDB" id="A0A7U7G4P0"/>
<name>A0A7U7G4P0_9PROT</name>
<gene>
    <name evidence="2" type="ORF">ASQ42_02530</name>
    <name evidence="1" type="ORF">SACS_0350</name>
</gene>
<accession>A0A7U7G4P0</accession>
<evidence type="ECO:0000313" key="1">
    <source>
        <dbReference type="EMBL" id="CDG33088.1"/>
    </source>
</evidence>
<proteinExistence type="predicted"/>
<protein>
    <submittedName>
        <fullName evidence="1">Uncharacterized protein</fullName>
    </submittedName>
</protein>
<reference evidence="1 3" key="1">
    <citation type="journal article" date="2014" name="Genome Biol. Evol.">
        <title>Acetic acid bacteria genomes reveal functional traits for adaptation to life in insect guts.</title>
        <authorList>
            <person name="Chouaia B."/>
            <person name="Gaiarsa S."/>
            <person name="Crotti E."/>
            <person name="Comandatore F."/>
            <person name="Degli Esposti M."/>
            <person name="Ricci I."/>
            <person name="Alma A."/>
            <person name="Favia G."/>
            <person name="Bandi C."/>
            <person name="Daffonchio D."/>
        </authorList>
    </citation>
    <scope>NUCLEOTIDE SEQUENCE [LARGE SCALE GENOMIC DNA]</scope>
    <source>
        <strain evidence="1">AM168</strain>
        <strain evidence="3">AM169</strain>
    </source>
</reference>
<keyword evidence="4" id="KW-1185">Reference proteome</keyword>
<dbReference type="OrthoDB" id="7281836at2"/>
<reference evidence="1 3" key="2">
    <citation type="journal article" date="2014" name="PLoS ONE">
        <title>Evolution of mitochondria reconstructed from the energy metabolism of living bacteria.</title>
        <authorList>
            <person name="Degli Esposti M."/>
            <person name="Chouaia B."/>
            <person name="Comandatore F."/>
            <person name="Crotti E."/>
            <person name="Sassera D."/>
            <person name="Lievens P.M."/>
            <person name="Daffonchio D."/>
            <person name="Bandi C."/>
        </authorList>
    </citation>
    <scope>NUCLEOTIDE SEQUENCE [LARGE SCALE GENOMIC DNA]</scope>
    <source>
        <strain evidence="1">AM168</strain>
        <strain evidence="3">AM169</strain>
    </source>
</reference>